<dbReference type="Proteomes" id="UP000177746">
    <property type="component" value="Unassembled WGS sequence"/>
</dbReference>
<dbReference type="InterPro" id="IPR043132">
    <property type="entry name" value="BCAT-like_C"/>
</dbReference>
<dbReference type="SUPFAM" id="SSF56752">
    <property type="entry name" value="D-aminoacid aminotransferase-like PLP-dependent enzymes"/>
    <property type="match status" value="1"/>
</dbReference>
<comment type="caution">
    <text evidence="1">The sequence shown here is derived from an EMBL/GenBank/DDBJ whole genome shotgun (WGS) entry which is preliminary data.</text>
</comment>
<dbReference type="Pfam" id="PF01063">
    <property type="entry name" value="Aminotran_4"/>
    <property type="match status" value="1"/>
</dbReference>
<dbReference type="AlphaFoldDB" id="A0A1G2T1A0"/>
<dbReference type="EMBL" id="MHVI01000022">
    <property type="protein sequence ID" value="OHA91033.1"/>
    <property type="molecule type" value="Genomic_DNA"/>
</dbReference>
<name>A0A1G2T1A0_9BACT</name>
<dbReference type="GO" id="GO:0003824">
    <property type="term" value="F:catalytic activity"/>
    <property type="evidence" value="ECO:0007669"/>
    <property type="project" value="InterPro"/>
</dbReference>
<dbReference type="Gene3D" id="3.20.10.10">
    <property type="entry name" value="D-amino Acid Aminotransferase, subunit A, domain 2"/>
    <property type="match status" value="1"/>
</dbReference>
<evidence type="ECO:0000313" key="2">
    <source>
        <dbReference type="Proteomes" id="UP000177746"/>
    </source>
</evidence>
<dbReference type="InterPro" id="IPR036038">
    <property type="entry name" value="Aminotransferase-like"/>
</dbReference>
<sequence length="96" mass="10847">MKSSKMYGYINGKIATSDKLRFMPEAKTTHYITTVKLQPKRKKAKAVEILFVSNGKVLECATSNIFMFLDNTLITPKDSGRWSGGEKHAETDEIIF</sequence>
<gene>
    <name evidence="1" type="ORF">A2665_01300</name>
</gene>
<reference evidence="1 2" key="1">
    <citation type="journal article" date="2016" name="Nat. Commun.">
        <title>Thousands of microbial genomes shed light on interconnected biogeochemical processes in an aquifer system.</title>
        <authorList>
            <person name="Anantharaman K."/>
            <person name="Brown C.T."/>
            <person name="Hug L.A."/>
            <person name="Sharon I."/>
            <person name="Castelle C.J."/>
            <person name="Probst A.J."/>
            <person name="Thomas B.C."/>
            <person name="Singh A."/>
            <person name="Wilkins M.J."/>
            <person name="Karaoz U."/>
            <person name="Brodie E.L."/>
            <person name="Williams K.H."/>
            <person name="Hubbard S.S."/>
            <person name="Banfield J.F."/>
        </authorList>
    </citation>
    <scope>NUCLEOTIDE SEQUENCE [LARGE SCALE GENOMIC DNA]</scope>
</reference>
<organism evidence="1 2">
    <name type="scientific">Candidatus Zambryskibacteria bacterium RIFCSPHIGHO2_01_FULL_46_30</name>
    <dbReference type="NCBI Taxonomy" id="1802739"/>
    <lineage>
        <taxon>Bacteria</taxon>
        <taxon>Candidatus Zambryskiibacteriota</taxon>
    </lineage>
</organism>
<dbReference type="InterPro" id="IPR001544">
    <property type="entry name" value="Aminotrans_IV"/>
</dbReference>
<proteinExistence type="predicted"/>
<accession>A0A1G2T1A0</accession>
<evidence type="ECO:0000313" key="1">
    <source>
        <dbReference type="EMBL" id="OHA91033.1"/>
    </source>
</evidence>
<protein>
    <submittedName>
        <fullName evidence="1">Uncharacterized protein</fullName>
    </submittedName>
</protein>